<proteinExistence type="predicted"/>
<name>C7RAB2_KANKD</name>
<dbReference type="OrthoDB" id="7376528at2"/>
<dbReference type="EMBL" id="CP001707">
    <property type="protein sequence ID" value="ACV26231.1"/>
    <property type="molecule type" value="Genomic_DNA"/>
</dbReference>
<keyword evidence="2" id="KW-1185">Reference proteome</keyword>
<organism evidence="1 2">
    <name type="scientific">Kangiella koreensis (strain DSM 16069 / JCM 12317 / KCTC 12182 / SW-125)</name>
    <dbReference type="NCBI Taxonomy" id="523791"/>
    <lineage>
        <taxon>Bacteria</taxon>
        <taxon>Pseudomonadati</taxon>
        <taxon>Pseudomonadota</taxon>
        <taxon>Gammaproteobacteria</taxon>
        <taxon>Kangiellales</taxon>
        <taxon>Kangiellaceae</taxon>
        <taxon>Kangiella</taxon>
    </lineage>
</organism>
<dbReference type="RefSeq" id="WP_012800745.1">
    <property type="nucleotide sequence ID" value="NC_013166.1"/>
</dbReference>
<protein>
    <recommendedName>
        <fullName evidence="3">HEPN domain-containing protein</fullName>
    </recommendedName>
</protein>
<evidence type="ECO:0000313" key="2">
    <source>
        <dbReference type="Proteomes" id="UP000001231"/>
    </source>
</evidence>
<reference evidence="1 2" key="1">
    <citation type="journal article" date="2009" name="Stand. Genomic Sci.">
        <title>Complete genome sequence of Kangiella koreensis type strain (SW-125).</title>
        <authorList>
            <person name="Han C."/>
            <person name="Sikorski J."/>
            <person name="Lapidus A."/>
            <person name="Nolan M."/>
            <person name="Glavina Del Rio T."/>
            <person name="Tice H."/>
            <person name="Cheng J.F."/>
            <person name="Lucas S."/>
            <person name="Chen F."/>
            <person name="Copeland A."/>
            <person name="Ivanova N."/>
            <person name="Mavromatis K."/>
            <person name="Ovchinnikova G."/>
            <person name="Pati A."/>
            <person name="Bruce D."/>
            <person name="Goodwin L."/>
            <person name="Pitluck S."/>
            <person name="Chen A."/>
            <person name="Palaniappan K."/>
            <person name="Land M."/>
            <person name="Hauser L."/>
            <person name="Chang Y.J."/>
            <person name="Jeffries C.D."/>
            <person name="Chain P."/>
            <person name="Saunders E."/>
            <person name="Brettin T."/>
            <person name="Goker M."/>
            <person name="Tindall B.J."/>
            <person name="Bristow J."/>
            <person name="Eisen J.A."/>
            <person name="Markowitz V."/>
            <person name="Hugenholtz P."/>
            <person name="Kyrpides N.C."/>
            <person name="Klenk H.P."/>
            <person name="Detter J.C."/>
        </authorList>
    </citation>
    <scope>NUCLEOTIDE SEQUENCE [LARGE SCALE GENOMIC DNA]</scope>
    <source>
        <strain evidence="2">DSM 16069 / KCTC 12182 / SW-125</strain>
    </source>
</reference>
<dbReference type="KEGG" id="kko:Kkor_0811"/>
<sequence length="196" mass="22538">MNNLEFVYHANPHSWFLVADDLHSQAEKLMNSFGNGSLTRRDNRTGKTESWDNTSRSAFLLASFALENVLKAFLIYENPGWISNGNLSKKLRTHDLTALAEHSKFLPYKEKSLKILREFNEGNESWARYPCGLNKDKTVAPSKMTTKLWSRYLWLIGAFAKRLVKLLRKYWKGPHGFHGKYEIGGCFMGVDFNNVA</sequence>
<gene>
    <name evidence="1" type="ordered locus">Kkor_0811</name>
</gene>
<dbReference type="HOGENOM" id="CLU_1401389_0_0_6"/>
<dbReference type="AlphaFoldDB" id="C7RAB2"/>
<evidence type="ECO:0000313" key="1">
    <source>
        <dbReference type="EMBL" id="ACV26231.1"/>
    </source>
</evidence>
<dbReference type="Proteomes" id="UP000001231">
    <property type="component" value="Chromosome"/>
</dbReference>
<dbReference type="eggNOG" id="ENOG5033GS1">
    <property type="taxonomic scope" value="Bacteria"/>
</dbReference>
<evidence type="ECO:0008006" key="3">
    <source>
        <dbReference type="Google" id="ProtNLM"/>
    </source>
</evidence>
<accession>C7RAB2</accession>
<dbReference type="InParanoid" id="C7RAB2"/>